<dbReference type="CDD" id="cd00105">
    <property type="entry name" value="KH-I"/>
    <property type="match status" value="1"/>
</dbReference>
<dbReference type="EMBL" id="CAJNOH010000165">
    <property type="protein sequence ID" value="CAF0920504.1"/>
    <property type="molecule type" value="Genomic_DNA"/>
</dbReference>
<dbReference type="GO" id="GO:0003723">
    <property type="term" value="F:RNA binding"/>
    <property type="evidence" value="ECO:0007669"/>
    <property type="project" value="UniProtKB-UniRule"/>
</dbReference>
<evidence type="ECO:0000256" key="2">
    <source>
        <dbReference type="SAM" id="MobiDB-lite"/>
    </source>
</evidence>
<keyword evidence="7" id="KW-1185">Reference proteome</keyword>
<dbReference type="Gene3D" id="3.30.1370.10">
    <property type="entry name" value="K Homology domain, type 1"/>
    <property type="match status" value="1"/>
</dbReference>
<feature type="compositionally biased region" description="Acidic residues" evidence="2">
    <location>
        <begin position="352"/>
        <end position="368"/>
    </location>
</feature>
<dbReference type="Proteomes" id="UP000663870">
    <property type="component" value="Unassembled WGS sequence"/>
</dbReference>
<keyword evidence="1" id="KW-0694">RNA-binding</keyword>
<evidence type="ECO:0000313" key="4">
    <source>
        <dbReference type="EMBL" id="CAF0920504.1"/>
    </source>
</evidence>
<sequence length="477" mass="56738">MVDLELKKSLPLDKSYYRIIEELNTWHTNIIKQLNEMHDNIFFDMKRTFDDVHYFASFTNELLIEQENQLKKAKSHEEIDIIQERINQLVSEVQFLQLLSFHLNYDSVKFNGKLRINYNNNEIKSNSSLITTTFPCLYNTSQTIFDSSEFSTNNKQLISSYTKYRFLISRIDAIELKKNFSSIFHLTSYNNELINDCILTFNVFNLDSFLNAFTFYWNLFSNKNEIRMLIIQNNILFLMNKLNEISYSLIKRFQLDEIKIFSNLCPKSDEKILLIKGKQRNLMKDCIKEIYFNIEENNKNQYIKQNIKLYNPANLSKDDINEIILSNLDYGGFIPNQTRLTTAHHSQMHITEDEESDDDDDEDDDDELWDENDEWWNFQNTRDNNTDIVQREMTISNKYADVVIGVNTSYIDRIKQKTGANISINDETNDLKRTIIMKGTREQVDRAYACIDNLIERHINDKLSMHPKYLHRERKEK</sequence>
<feature type="region of interest" description="Disordered" evidence="2">
    <location>
        <begin position="344"/>
        <end position="368"/>
    </location>
</feature>
<proteinExistence type="predicted"/>
<evidence type="ECO:0000313" key="7">
    <source>
        <dbReference type="Proteomes" id="UP000663870"/>
    </source>
</evidence>
<dbReference type="Proteomes" id="UP000663854">
    <property type="component" value="Unassembled WGS sequence"/>
</dbReference>
<accession>A0A814AZ27</accession>
<dbReference type="SMART" id="SM00322">
    <property type="entry name" value="KH"/>
    <property type="match status" value="1"/>
</dbReference>
<comment type="caution">
    <text evidence="4">The sequence shown here is derived from an EMBL/GenBank/DDBJ whole genome shotgun (WGS) entry which is preliminary data.</text>
</comment>
<dbReference type="PROSITE" id="PS50084">
    <property type="entry name" value="KH_TYPE_1"/>
    <property type="match status" value="1"/>
</dbReference>
<dbReference type="InterPro" id="IPR004088">
    <property type="entry name" value="KH_dom_type_1"/>
</dbReference>
<evidence type="ECO:0000313" key="6">
    <source>
        <dbReference type="Proteomes" id="UP000663854"/>
    </source>
</evidence>
<dbReference type="InterPro" id="IPR004087">
    <property type="entry name" value="KH_dom"/>
</dbReference>
<dbReference type="SUPFAM" id="SSF54791">
    <property type="entry name" value="Eukaryotic type KH-domain (KH-domain type I)"/>
    <property type="match status" value="1"/>
</dbReference>
<evidence type="ECO:0000256" key="1">
    <source>
        <dbReference type="PROSITE-ProRule" id="PRU00117"/>
    </source>
</evidence>
<evidence type="ECO:0000313" key="5">
    <source>
        <dbReference type="EMBL" id="CAF1284598.1"/>
    </source>
</evidence>
<protein>
    <recommendedName>
        <fullName evidence="3">K Homology domain-containing protein</fullName>
    </recommendedName>
</protein>
<dbReference type="Pfam" id="PF00013">
    <property type="entry name" value="KH_1"/>
    <property type="match status" value="1"/>
</dbReference>
<feature type="domain" description="K Homology" evidence="3">
    <location>
        <begin position="387"/>
        <end position="456"/>
    </location>
</feature>
<dbReference type="InterPro" id="IPR036612">
    <property type="entry name" value="KH_dom_type_1_sf"/>
</dbReference>
<evidence type="ECO:0000259" key="3">
    <source>
        <dbReference type="SMART" id="SM00322"/>
    </source>
</evidence>
<dbReference type="EMBL" id="CAJNOL010001088">
    <property type="protein sequence ID" value="CAF1284598.1"/>
    <property type="molecule type" value="Genomic_DNA"/>
</dbReference>
<organism evidence="4 6">
    <name type="scientific">Rotaria sordida</name>
    <dbReference type="NCBI Taxonomy" id="392033"/>
    <lineage>
        <taxon>Eukaryota</taxon>
        <taxon>Metazoa</taxon>
        <taxon>Spiralia</taxon>
        <taxon>Gnathifera</taxon>
        <taxon>Rotifera</taxon>
        <taxon>Eurotatoria</taxon>
        <taxon>Bdelloidea</taxon>
        <taxon>Philodinida</taxon>
        <taxon>Philodinidae</taxon>
        <taxon>Rotaria</taxon>
    </lineage>
</organism>
<name>A0A814AZ27_9BILA</name>
<dbReference type="AlphaFoldDB" id="A0A814AZ27"/>
<gene>
    <name evidence="5" type="ORF">JXQ802_LOCUS28670</name>
    <name evidence="4" type="ORF">PYM288_LOCUS10497</name>
</gene>
<reference evidence="4" key="1">
    <citation type="submission" date="2021-02" db="EMBL/GenBank/DDBJ databases">
        <authorList>
            <person name="Nowell W R."/>
        </authorList>
    </citation>
    <scope>NUCLEOTIDE SEQUENCE</scope>
</reference>